<feature type="transmembrane region" description="Helical" evidence="2">
    <location>
        <begin position="481"/>
        <end position="500"/>
    </location>
</feature>
<feature type="transmembrane region" description="Helical" evidence="2">
    <location>
        <begin position="593"/>
        <end position="617"/>
    </location>
</feature>
<evidence type="ECO:0000259" key="3">
    <source>
        <dbReference type="Pfam" id="PF06808"/>
    </source>
</evidence>
<name>I0UXV9_9PSEU</name>
<feature type="transmembrane region" description="Helical" evidence="2">
    <location>
        <begin position="540"/>
        <end position="557"/>
    </location>
</feature>
<feature type="transmembrane region" description="Helical" evidence="2">
    <location>
        <begin position="170"/>
        <end position="187"/>
    </location>
</feature>
<dbReference type="RefSeq" id="WP_006236815.1">
    <property type="nucleotide sequence ID" value="NZ_JH636049.1"/>
</dbReference>
<evidence type="ECO:0000313" key="5">
    <source>
        <dbReference type="Proteomes" id="UP000004691"/>
    </source>
</evidence>
<dbReference type="HOGENOM" id="CLU_007041_3_1_11"/>
<keyword evidence="5" id="KW-1185">Reference proteome</keyword>
<gene>
    <name evidence="4" type="ORF">SacxiDRAFT_0436</name>
</gene>
<feature type="transmembrane region" description="Helical" evidence="2">
    <location>
        <begin position="220"/>
        <end position="238"/>
    </location>
</feature>
<dbReference type="AlphaFoldDB" id="I0UXV9"/>
<feature type="transmembrane region" description="Helical" evidence="2">
    <location>
        <begin position="113"/>
        <end position="131"/>
    </location>
</feature>
<dbReference type="Proteomes" id="UP000004691">
    <property type="component" value="Unassembled WGS sequence"/>
</dbReference>
<keyword evidence="2" id="KW-1133">Transmembrane helix</keyword>
<evidence type="ECO:0000313" key="4">
    <source>
        <dbReference type="EMBL" id="EID52712.1"/>
    </source>
</evidence>
<feature type="transmembrane region" description="Helical" evidence="2">
    <location>
        <begin position="406"/>
        <end position="422"/>
    </location>
</feature>
<keyword evidence="2" id="KW-0812">Transmembrane</keyword>
<feature type="transmembrane region" description="Helical" evidence="2">
    <location>
        <begin position="83"/>
        <end position="101"/>
    </location>
</feature>
<feature type="compositionally biased region" description="Low complexity" evidence="1">
    <location>
        <begin position="1"/>
        <end position="18"/>
    </location>
</feature>
<feature type="compositionally biased region" description="Basic and acidic residues" evidence="1">
    <location>
        <begin position="23"/>
        <end position="47"/>
    </location>
</feature>
<feature type="transmembrane region" description="Helical" evidence="2">
    <location>
        <begin position="629"/>
        <end position="656"/>
    </location>
</feature>
<feature type="transmembrane region" description="Helical" evidence="2">
    <location>
        <begin position="340"/>
        <end position="361"/>
    </location>
</feature>
<protein>
    <submittedName>
        <fullName evidence="4">TRAP transporter, 4TM/12TM fusion protein</fullName>
    </submittedName>
</protein>
<dbReference type="EMBL" id="JH636049">
    <property type="protein sequence ID" value="EID52712.1"/>
    <property type="molecule type" value="Genomic_DNA"/>
</dbReference>
<keyword evidence="2" id="KW-0472">Membrane</keyword>
<evidence type="ECO:0000256" key="2">
    <source>
        <dbReference type="SAM" id="Phobius"/>
    </source>
</evidence>
<dbReference type="InterPro" id="IPR011853">
    <property type="entry name" value="TRAP_DctM-Dct_fused"/>
</dbReference>
<feature type="transmembrane region" description="Helical" evidence="2">
    <location>
        <begin position="569"/>
        <end position="587"/>
    </location>
</feature>
<dbReference type="eggNOG" id="COG4666">
    <property type="taxonomic scope" value="Bacteria"/>
</dbReference>
<dbReference type="PANTHER" id="PTHR43849">
    <property type="entry name" value="BLL3936 PROTEIN"/>
    <property type="match status" value="1"/>
</dbReference>
<feature type="transmembrane region" description="Helical" evidence="2">
    <location>
        <begin position="382"/>
        <end position="400"/>
    </location>
</feature>
<accession>I0UXV9</accession>
<reference evidence="4 5" key="1">
    <citation type="submission" date="2012-01" db="EMBL/GenBank/DDBJ databases">
        <title>Improved High-Quality Draft sequence of Saccharomonospora xinjiangensis XJ-54.</title>
        <authorList>
            <consortium name="US DOE Joint Genome Institute"/>
            <person name="Lucas S."/>
            <person name="Han J."/>
            <person name="Lapidus A."/>
            <person name="Cheng J.-F."/>
            <person name="Goodwin L."/>
            <person name="Pitluck S."/>
            <person name="Peters L."/>
            <person name="Mikhailova N."/>
            <person name="Teshima H."/>
            <person name="Detter J.C."/>
            <person name="Han C."/>
            <person name="Tapia R."/>
            <person name="Land M."/>
            <person name="Hauser L."/>
            <person name="Kyrpides N."/>
            <person name="Ivanova N."/>
            <person name="Pagani I."/>
            <person name="Brambilla E.-M."/>
            <person name="Klenk H.-P."/>
            <person name="Woyke T."/>
        </authorList>
    </citation>
    <scope>NUCLEOTIDE SEQUENCE [LARGE SCALE GENOMIC DNA]</scope>
    <source>
        <strain evidence="4 5">XJ-54</strain>
    </source>
</reference>
<sequence>MSDDTAPPQAAPASGPGSEQDGDERREQALTHDDKRREQALTHDRESRHRTRLGPWKYLVAALGTALTLFQLYTALFGTFTSVIQGAVHVGMALSLVYLLYPARRAQAGRPGVPVHDVVLCGLALAANGYIVLDYERLTTRAVVFGFTPFDVAVATVALLLILEATRRCVGLPIVVIALAALAYGYYGQAMPVFSHPGFSFDALVSESVYSSTSVFGTPVQVSSTFIFLFLFFGVVLVRTNIARFFNDLAFGLTGRYTGGTAKAAVVASGLQGMVSGSSVANTVASGSFTIPMMKRAGFRPHVAGAVEATASTGGQLVPPVLGAAVFIMAEYTGVPYNELILYAVIPAALYYLGVFSGVHFEALRTGVRGAPKEALPRLRGLLGRCYLLAPVVVIIGLLMAGRSPASAALFGILTALLVSVFRADTRLSPVAFARLFEAGARAALPVIAACASAGIIAGTVTRTGLGGKLAGGIVELSGGLFALVLVLTMVACLLLGMGLPTTANYVVTATVAAPVLVQLGVPTVAAHFFVFYFGIVADITPPVCLAAYAGAGLAGANPMRTGLTAFKLAVPAFLVPYVFVLEPQLLLQDPTVAGFTVTLLTAVVGIIAVAAGLVGFAQDDGTLPRAALVAGGLAAIHPGPWVSLAGLAVIAAVVVTRRFRRGGNGSPLEGVTG</sequence>
<dbReference type="NCBIfam" id="TIGR02123">
    <property type="entry name" value="TRAP_fused"/>
    <property type="match status" value="1"/>
</dbReference>
<dbReference type="PANTHER" id="PTHR43849:SF2">
    <property type="entry name" value="BLL3936 PROTEIN"/>
    <property type="match status" value="1"/>
</dbReference>
<dbReference type="Pfam" id="PF06808">
    <property type="entry name" value="DctM"/>
    <property type="match status" value="1"/>
</dbReference>
<dbReference type="InterPro" id="IPR010656">
    <property type="entry name" value="DctM"/>
</dbReference>
<feature type="transmembrane region" description="Helical" evidence="2">
    <location>
        <begin position="58"/>
        <end position="77"/>
    </location>
</feature>
<feature type="transmembrane region" description="Helical" evidence="2">
    <location>
        <begin position="143"/>
        <end position="163"/>
    </location>
</feature>
<feature type="domain" description="TRAP C4-dicarboxylate transport system permease DctM subunit" evidence="3">
    <location>
        <begin position="158"/>
        <end position="589"/>
    </location>
</feature>
<feature type="region of interest" description="Disordered" evidence="1">
    <location>
        <begin position="1"/>
        <end position="48"/>
    </location>
</feature>
<dbReference type="OrthoDB" id="9759894at2"/>
<dbReference type="STRING" id="882086.SacxiDRAFT_0436"/>
<proteinExistence type="predicted"/>
<feature type="transmembrane region" description="Helical" evidence="2">
    <location>
        <begin position="443"/>
        <end position="461"/>
    </location>
</feature>
<organism evidence="4 5">
    <name type="scientific">Saccharomonospora xinjiangensis XJ-54</name>
    <dbReference type="NCBI Taxonomy" id="882086"/>
    <lineage>
        <taxon>Bacteria</taxon>
        <taxon>Bacillati</taxon>
        <taxon>Actinomycetota</taxon>
        <taxon>Actinomycetes</taxon>
        <taxon>Pseudonocardiales</taxon>
        <taxon>Pseudonocardiaceae</taxon>
        <taxon>Saccharomonospora</taxon>
    </lineage>
</organism>
<evidence type="ECO:0000256" key="1">
    <source>
        <dbReference type="SAM" id="MobiDB-lite"/>
    </source>
</evidence>